<dbReference type="PATRIC" id="fig|1121307.3.peg.2402"/>
<dbReference type="OrthoDB" id="2078201at2"/>
<dbReference type="STRING" id="1121307.CLCY_7c01190"/>
<evidence type="ECO:0000313" key="1">
    <source>
        <dbReference type="EMBL" id="KMT23072.1"/>
    </source>
</evidence>
<evidence type="ECO:0000313" key="2">
    <source>
        <dbReference type="Proteomes" id="UP000036756"/>
    </source>
</evidence>
<dbReference type="Proteomes" id="UP000036756">
    <property type="component" value="Unassembled WGS sequence"/>
</dbReference>
<sequence length="523" mass="60369">MSKTDEVVGFLSKYSLEDVLSGIIEMQMLLYGQGVDSLISASEYFVTNALFACKESGNEPFEWDDYLKLEKYCKEAFTPNIEELFTEALKMVNATDEEKEAFLQAQHMKVKNMAFRGDGYIHQLISFAENLYSPLDHEIKAKLGFSFTSCKKMILYIFHTYGVRVVRAYSEKYKIQNMIKAFCGRIKPQLPSIKEGYIFRINKKNLRSAIGSKEVDYICDYLSVKAFAGDYKKVDLAEFKVLISKPFVDFGEYIYMPLLFSSLMNLPKLFHYTFIAEKIFDKKVVGIYSKNRGNVVEDLTQLYFERIVNKETILRSLKYTDEDGEADVTVCMPEGTLFCECKSKLLTLNALKGINDDIKKDVYKAIGTAYAQGVRSIKRVQDGKAFIECVDGTEQEVHIDDTAVKYIICVTAENFGIIPSEITKYVEIDKVVNIVPYVVNIYDFDIITQECDSYEEFLGYLNFRQINHKLISAVDELDVFGFYKEHGNREIEIKGDELHITAYTQQFDRKYVKKYKECLQNYK</sequence>
<gene>
    <name evidence="1" type="ORF">CLCY_7c01190</name>
</gene>
<dbReference type="AlphaFoldDB" id="A0A0J8DB59"/>
<proteinExistence type="predicted"/>
<accession>A0A0J8DB59</accession>
<comment type="caution">
    <text evidence="1">The sequence shown here is derived from an EMBL/GenBank/DDBJ whole genome shotgun (WGS) entry which is preliminary data.</text>
</comment>
<protein>
    <submittedName>
        <fullName evidence="1">Uncharacterized protein</fullName>
    </submittedName>
</protein>
<dbReference type="RefSeq" id="WP_048569448.1">
    <property type="nucleotide sequence ID" value="NZ_LFVU01000003.1"/>
</dbReference>
<name>A0A0J8DB59_CLOCY</name>
<organism evidence="1 2">
    <name type="scientific">Clostridium cylindrosporum DSM 605</name>
    <dbReference type="NCBI Taxonomy" id="1121307"/>
    <lineage>
        <taxon>Bacteria</taxon>
        <taxon>Bacillati</taxon>
        <taxon>Bacillota</taxon>
        <taxon>Clostridia</taxon>
        <taxon>Eubacteriales</taxon>
        <taxon>Clostridiaceae</taxon>
        <taxon>Clostridium</taxon>
    </lineage>
</organism>
<reference evidence="1 2" key="1">
    <citation type="submission" date="2015-06" db="EMBL/GenBank/DDBJ databases">
        <title>Draft genome sequence of the purine-degrading Clostridium cylindrosporum HC-1 (DSM 605).</title>
        <authorList>
            <person name="Poehlein A."/>
            <person name="Schiel-Bengelsdorf B."/>
            <person name="Bengelsdorf F."/>
            <person name="Daniel R."/>
            <person name="Duerre P."/>
        </authorList>
    </citation>
    <scope>NUCLEOTIDE SEQUENCE [LARGE SCALE GENOMIC DNA]</scope>
    <source>
        <strain evidence="1 2">DSM 605</strain>
    </source>
</reference>
<dbReference type="EMBL" id="LFVU01000003">
    <property type="protein sequence ID" value="KMT23072.1"/>
    <property type="molecule type" value="Genomic_DNA"/>
</dbReference>
<keyword evidence="2" id="KW-1185">Reference proteome</keyword>